<name>A0A1W0WL68_HYPEX</name>
<dbReference type="AlphaFoldDB" id="A0A1W0WL68"/>
<accession>A0A1W0WL68</accession>
<proteinExistence type="predicted"/>
<keyword evidence="3" id="KW-1185">Reference proteome</keyword>
<feature type="region of interest" description="Disordered" evidence="1">
    <location>
        <begin position="178"/>
        <end position="237"/>
    </location>
</feature>
<feature type="compositionally biased region" description="Low complexity" evidence="1">
    <location>
        <begin position="15"/>
        <end position="25"/>
    </location>
</feature>
<protein>
    <submittedName>
        <fullName evidence="2">Uncharacterized protein</fullName>
    </submittedName>
</protein>
<gene>
    <name evidence="2" type="ORF">BV898_10003</name>
</gene>
<evidence type="ECO:0000256" key="1">
    <source>
        <dbReference type="SAM" id="MobiDB-lite"/>
    </source>
</evidence>
<feature type="compositionally biased region" description="Polar residues" evidence="1">
    <location>
        <begin position="88"/>
        <end position="122"/>
    </location>
</feature>
<feature type="compositionally biased region" description="Low complexity" evidence="1">
    <location>
        <begin position="32"/>
        <end position="45"/>
    </location>
</feature>
<organism evidence="2 3">
    <name type="scientific">Hypsibius exemplaris</name>
    <name type="common">Freshwater tardigrade</name>
    <dbReference type="NCBI Taxonomy" id="2072580"/>
    <lineage>
        <taxon>Eukaryota</taxon>
        <taxon>Metazoa</taxon>
        <taxon>Ecdysozoa</taxon>
        <taxon>Tardigrada</taxon>
        <taxon>Eutardigrada</taxon>
        <taxon>Parachela</taxon>
        <taxon>Hypsibioidea</taxon>
        <taxon>Hypsibiidae</taxon>
        <taxon>Hypsibius</taxon>
    </lineage>
</organism>
<feature type="compositionally biased region" description="Pro residues" evidence="1">
    <location>
        <begin position="73"/>
        <end position="82"/>
    </location>
</feature>
<feature type="region of interest" description="Disordered" evidence="1">
    <location>
        <begin position="1"/>
        <end position="48"/>
    </location>
</feature>
<evidence type="ECO:0000313" key="3">
    <source>
        <dbReference type="Proteomes" id="UP000192578"/>
    </source>
</evidence>
<feature type="region of interest" description="Disordered" evidence="1">
    <location>
        <begin position="67"/>
        <end position="151"/>
    </location>
</feature>
<feature type="compositionally biased region" description="Low complexity" evidence="1">
    <location>
        <begin position="219"/>
        <end position="234"/>
    </location>
</feature>
<reference evidence="3" key="1">
    <citation type="submission" date="2017-01" db="EMBL/GenBank/DDBJ databases">
        <title>Comparative genomics of anhydrobiosis in the tardigrade Hypsibius dujardini.</title>
        <authorList>
            <person name="Yoshida Y."/>
            <person name="Koutsovoulos G."/>
            <person name="Laetsch D."/>
            <person name="Stevens L."/>
            <person name="Kumar S."/>
            <person name="Horikawa D."/>
            <person name="Ishino K."/>
            <person name="Komine S."/>
            <person name="Tomita M."/>
            <person name="Blaxter M."/>
            <person name="Arakawa K."/>
        </authorList>
    </citation>
    <scope>NUCLEOTIDE SEQUENCE [LARGE SCALE GENOMIC DNA]</scope>
    <source>
        <strain evidence="3">Z151</strain>
    </source>
</reference>
<dbReference type="Proteomes" id="UP000192578">
    <property type="component" value="Unassembled WGS sequence"/>
</dbReference>
<feature type="compositionally biased region" description="Polar residues" evidence="1">
    <location>
        <begin position="180"/>
        <end position="194"/>
    </location>
</feature>
<dbReference type="EMBL" id="MTYJ01000081">
    <property type="protein sequence ID" value="OQV15907.1"/>
    <property type="molecule type" value="Genomic_DNA"/>
</dbReference>
<evidence type="ECO:0000313" key="2">
    <source>
        <dbReference type="EMBL" id="OQV15907.1"/>
    </source>
</evidence>
<comment type="caution">
    <text evidence="2">The sequence shown here is derived from an EMBL/GenBank/DDBJ whole genome shotgun (WGS) entry which is preliminary data.</text>
</comment>
<sequence>MEPHRLPQSVFAWGSPQQQQSADSAPSRDRSSSSPMSPSGLPSSGFFVGGMGSLSVNVPAVHLLPHVRSYPCSPQPSAPPPGVATVRSKASSSSYPVFPVNAQQQQHSPLRTPSKNKSTGSSAPRFREAVLHTKNPMAMGTPPPTRPKMHLYASDKKPVKIAPREEEFPEVPVEWLVGSPVQTPSDGSSISLSEMHSGDVSEDESDSSVSSFKSPTERSSPFLLSGTSPSSSSLEAVGDDSACHYLSVGLKAMLKVQA</sequence>